<dbReference type="InterPro" id="IPR017441">
    <property type="entry name" value="Protein_kinase_ATP_BS"/>
</dbReference>
<dbReference type="InterPro" id="IPR011009">
    <property type="entry name" value="Kinase-like_dom_sf"/>
</dbReference>
<dbReference type="GO" id="GO:0004674">
    <property type="term" value="F:protein serine/threonine kinase activity"/>
    <property type="evidence" value="ECO:0007669"/>
    <property type="project" value="UniProtKB-KW"/>
</dbReference>
<evidence type="ECO:0000256" key="9">
    <source>
        <dbReference type="SAM" id="Phobius"/>
    </source>
</evidence>
<dbReference type="CDD" id="cd14014">
    <property type="entry name" value="STKc_PknB_like"/>
    <property type="match status" value="1"/>
</dbReference>
<dbReference type="SUPFAM" id="SSF56112">
    <property type="entry name" value="Protein kinase-like (PK-like)"/>
    <property type="match status" value="1"/>
</dbReference>
<dbReference type="PROSITE" id="PS00107">
    <property type="entry name" value="PROTEIN_KINASE_ATP"/>
    <property type="match status" value="1"/>
</dbReference>
<evidence type="ECO:0000256" key="2">
    <source>
        <dbReference type="ARBA" id="ARBA00022527"/>
    </source>
</evidence>
<feature type="binding site" evidence="7">
    <location>
        <position position="201"/>
    </location>
    <ligand>
        <name>ATP</name>
        <dbReference type="ChEBI" id="CHEBI:30616"/>
    </ligand>
</feature>
<evidence type="ECO:0000259" key="10">
    <source>
        <dbReference type="PROSITE" id="PS50011"/>
    </source>
</evidence>
<dbReference type="Pfam" id="PF00069">
    <property type="entry name" value="Pkinase"/>
    <property type="match status" value="1"/>
</dbReference>
<name>A0A518AQQ1_9BACT</name>
<evidence type="ECO:0000313" key="11">
    <source>
        <dbReference type="EMBL" id="QDU57035.1"/>
    </source>
</evidence>
<keyword evidence="3 11" id="KW-0808">Transferase</keyword>
<keyword evidence="8" id="KW-0175">Coiled coil</keyword>
<evidence type="ECO:0000256" key="5">
    <source>
        <dbReference type="ARBA" id="ARBA00022777"/>
    </source>
</evidence>
<reference evidence="11 12" key="1">
    <citation type="submission" date="2019-02" db="EMBL/GenBank/DDBJ databases">
        <title>Deep-cultivation of Planctomycetes and their phenomic and genomic characterization uncovers novel biology.</title>
        <authorList>
            <person name="Wiegand S."/>
            <person name="Jogler M."/>
            <person name="Boedeker C."/>
            <person name="Pinto D."/>
            <person name="Vollmers J."/>
            <person name="Rivas-Marin E."/>
            <person name="Kohn T."/>
            <person name="Peeters S.H."/>
            <person name="Heuer A."/>
            <person name="Rast P."/>
            <person name="Oberbeckmann S."/>
            <person name="Bunk B."/>
            <person name="Jeske O."/>
            <person name="Meyerdierks A."/>
            <person name="Storesund J.E."/>
            <person name="Kallscheuer N."/>
            <person name="Luecker S."/>
            <person name="Lage O.M."/>
            <person name="Pohl T."/>
            <person name="Merkel B.J."/>
            <person name="Hornburger P."/>
            <person name="Mueller R.-W."/>
            <person name="Bruemmer F."/>
            <person name="Labrenz M."/>
            <person name="Spormann A.M."/>
            <person name="Op den Camp H."/>
            <person name="Overmann J."/>
            <person name="Amann R."/>
            <person name="Jetten M.S.M."/>
            <person name="Mascher T."/>
            <person name="Medema M.H."/>
            <person name="Devos D.P."/>
            <person name="Kaster A.-K."/>
            <person name="Ovreas L."/>
            <person name="Rohde M."/>
            <person name="Galperin M.Y."/>
            <person name="Jogler C."/>
        </authorList>
    </citation>
    <scope>NUCLEOTIDE SEQUENCE [LARGE SCALE GENOMIC DNA]</scope>
    <source>
        <strain evidence="11 12">Pan181</strain>
    </source>
</reference>
<dbReference type="InterPro" id="IPR000719">
    <property type="entry name" value="Prot_kinase_dom"/>
</dbReference>
<dbReference type="Proteomes" id="UP000315750">
    <property type="component" value="Chromosome"/>
</dbReference>
<evidence type="ECO:0000256" key="4">
    <source>
        <dbReference type="ARBA" id="ARBA00022741"/>
    </source>
</evidence>
<sequence>MNDPTSKSTIRRDQTIDDICDRFEHAWKQGERPALEAFLTEASESLHPRLAGELWAIECHYDPELHSGAKAAAALAERHPSLAPMMLDPSTMIRPEADFDKSSNRTISAVEEGGLHIRCPHCSNPVELLSNAAVDDVACHSCGSHFSLVDDSAGKDPTRQSLKTLGRFELLSRLGVGGFGTVWKAHDTELDRVVAVKIPRKGNLNAFEVEQFLREARAAAQLRHPNIVPVFEVGREDNTVFIVSEFVQGISMADWMKARRQPATEIASICASVTDALAEAHAAGIVHRDLKPSNIMLDLSRKPRLMDFGLAKRDIGEVTMTLEGFVVGTPAYMSPEQARGEGHWTDQRTDIYSLGVMLFHLLTNELPFRGSPAKQIQARLTTDPPKLRSLDPSVPRDLETICLKCMELDPNRRYQKATEVGDELRRYLEGKPVLARPIPAIARAWRWMKRHPARSAAIVLGTILAIAGPIAAVVFHAQRQAIALRLDERTELVNQRNSERIELQQEVASLKERLESITGAAIPETIVPDWRKDLINSLLDQRYTEFASQLEESTTPSNTASEHHALADLLASVDRKQQAAHHYREAFDRYAMAESTKGSIAHLEAGIKLAAMQQATQNRDEAEATLAEVSNLLNSPQSIAQLELLQLQYQLENDTTKKAAQFLQAGEVGTALQHDWPEEAGTLIELRDSLLPRQPLR</sequence>
<dbReference type="EC" id="2.7.11.1" evidence="1"/>
<dbReference type="KEGG" id="amuc:Pan181_32490"/>
<keyword evidence="5 11" id="KW-0418">Kinase</keyword>
<feature type="transmembrane region" description="Helical" evidence="9">
    <location>
        <begin position="456"/>
        <end position="477"/>
    </location>
</feature>
<evidence type="ECO:0000256" key="3">
    <source>
        <dbReference type="ARBA" id="ARBA00022679"/>
    </source>
</evidence>
<evidence type="ECO:0000256" key="1">
    <source>
        <dbReference type="ARBA" id="ARBA00012513"/>
    </source>
</evidence>
<gene>
    <name evidence="11" type="primary">prkC_6</name>
    <name evidence="11" type="ORF">Pan181_32490</name>
</gene>
<dbReference type="Gene3D" id="3.30.200.20">
    <property type="entry name" value="Phosphorylase Kinase, domain 1"/>
    <property type="match status" value="1"/>
</dbReference>
<keyword evidence="9" id="KW-0812">Transmembrane</keyword>
<keyword evidence="9" id="KW-0472">Membrane</keyword>
<dbReference type="SMART" id="SM00220">
    <property type="entry name" value="S_TKc"/>
    <property type="match status" value="1"/>
</dbReference>
<keyword evidence="12" id="KW-1185">Reference proteome</keyword>
<dbReference type="AlphaFoldDB" id="A0A518AQQ1"/>
<accession>A0A518AQQ1</accession>
<dbReference type="OrthoDB" id="6111975at2"/>
<evidence type="ECO:0000256" key="7">
    <source>
        <dbReference type="PROSITE-ProRule" id="PRU10141"/>
    </source>
</evidence>
<dbReference type="PANTHER" id="PTHR43289">
    <property type="entry name" value="MITOGEN-ACTIVATED PROTEIN KINASE KINASE KINASE 20-RELATED"/>
    <property type="match status" value="1"/>
</dbReference>
<dbReference type="InterPro" id="IPR008271">
    <property type="entry name" value="Ser/Thr_kinase_AS"/>
</dbReference>
<dbReference type="PANTHER" id="PTHR43289:SF6">
    <property type="entry name" value="SERINE_THREONINE-PROTEIN KINASE NEKL-3"/>
    <property type="match status" value="1"/>
</dbReference>
<evidence type="ECO:0000256" key="8">
    <source>
        <dbReference type="SAM" id="Coils"/>
    </source>
</evidence>
<dbReference type="RefSeq" id="WP_145247914.1">
    <property type="nucleotide sequence ID" value="NZ_CP036278.1"/>
</dbReference>
<proteinExistence type="predicted"/>
<keyword evidence="9" id="KW-1133">Transmembrane helix</keyword>
<dbReference type="EMBL" id="CP036278">
    <property type="protein sequence ID" value="QDU57035.1"/>
    <property type="molecule type" value="Genomic_DNA"/>
</dbReference>
<dbReference type="PROSITE" id="PS50011">
    <property type="entry name" value="PROTEIN_KINASE_DOM"/>
    <property type="match status" value="1"/>
</dbReference>
<organism evidence="11 12">
    <name type="scientific">Aeoliella mucimassa</name>
    <dbReference type="NCBI Taxonomy" id="2527972"/>
    <lineage>
        <taxon>Bacteria</taxon>
        <taxon>Pseudomonadati</taxon>
        <taxon>Planctomycetota</taxon>
        <taxon>Planctomycetia</taxon>
        <taxon>Pirellulales</taxon>
        <taxon>Lacipirellulaceae</taxon>
        <taxon>Aeoliella</taxon>
    </lineage>
</organism>
<keyword evidence="4 7" id="KW-0547">Nucleotide-binding</keyword>
<feature type="coiled-coil region" evidence="8">
    <location>
        <begin position="493"/>
        <end position="520"/>
    </location>
</feature>
<dbReference type="GO" id="GO:0005524">
    <property type="term" value="F:ATP binding"/>
    <property type="evidence" value="ECO:0007669"/>
    <property type="project" value="UniProtKB-UniRule"/>
</dbReference>
<dbReference type="Gene3D" id="1.10.510.10">
    <property type="entry name" value="Transferase(Phosphotransferase) domain 1"/>
    <property type="match status" value="1"/>
</dbReference>
<evidence type="ECO:0000256" key="6">
    <source>
        <dbReference type="ARBA" id="ARBA00022840"/>
    </source>
</evidence>
<dbReference type="FunFam" id="1.10.510.10:FF:000021">
    <property type="entry name" value="Serine/threonine protein kinase"/>
    <property type="match status" value="1"/>
</dbReference>
<keyword evidence="2" id="KW-0723">Serine/threonine-protein kinase</keyword>
<feature type="domain" description="Protein kinase" evidence="10">
    <location>
        <begin position="168"/>
        <end position="428"/>
    </location>
</feature>
<evidence type="ECO:0000313" key="12">
    <source>
        <dbReference type="Proteomes" id="UP000315750"/>
    </source>
</evidence>
<protein>
    <recommendedName>
        <fullName evidence="1">non-specific serine/threonine protein kinase</fullName>
        <ecNumber evidence="1">2.7.11.1</ecNumber>
    </recommendedName>
</protein>
<dbReference type="PROSITE" id="PS00108">
    <property type="entry name" value="PROTEIN_KINASE_ST"/>
    <property type="match status" value="1"/>
</dbReference>
<keyword evidence="6 7" id="KW-0067">ATP-binding</keyword>